<dbReference type="AlphaFoldDB" id="A0A0V1ETU5"/>
<dbReference type="Proteomes" id="UP000054632">
    <property type="component" value="Unassembled WGS sequence"/>
</dbReference>
<comment type="caution">
    <text evidence="1">The sequence shown here is derived from an EMBL/GenBank/DDBJ whole genome shotgun (WGS) entry which is preliminary data.</text>
</comment>
<evidence type="ECO:0000313" key="1">
    <source>
        <dbReference type="EMBL" id="KRY76435.1"/>
    </source>
</evidence>
<name>A0A0V1ETU5_TRIPS</name>
<proteinExistence type="predicted"/>
<protein>
    <submittedName>
        <fullName evidence="1">Uncharacterized protein</fullName>
    </submittedName>
</protein>
<reference evidence="1 2" key="1">
    <citation type="submission" date="2015-01" db="EMBL/GenBank/DDBJ databases">
        <title>Evolution of Trichinella species and genotypes.</title>
        <authorList>
            <person name="Korhonen P.K."/>
            <person name="Edoardo P."/>
            <person name="Giuseppe L.R."/>
            <person name="Gasser R.B."/>
        </authorList>
    </citation>
    <scope>NUCLEOTIDE SEQUENCE [LARGE SCALE GENOMIC DNA]</scope>
    <source>
        <strain evidence="1">ISS13</strain>
    </source>
</reference>
<dbReference type="EMBL" id="JYDR01000012">
    <property type="protein sequence ID" value="KRY76435.1"/>
    <property type="molecule type" value="Genomic_DNA"/>
</dbReference>
<evidence type="ECO:0000313" key="2">
    <source>
        <dbReference type="Proteomes" id="UP000054632"/>
    </source>
</evidence>
<accession>A0A0V1ETU5</accession>
<organism evidence="1 2">
    <name type="scientific">Trichinella pseudospiralis</name>
    <name type="common">Parasitic roundworm</name>
    <dbReference type="NCBI Taxonomy" id="6337"/>
    <lineage>
        <taxon>Eukaryota</taxon>
        <taxon>Metazoa</taxon>
        <taxon>Ecdysozoa</taxon>
        <taxon>Nematoda</taxon>
        <taxon>Enoplea</taxon>
        <taxon>Dorylaimia</taxon>
        <taxon>Trichinellida</taxon>
        <taxon>Trichinellidae</taxon>
        <taxon>Trichinella</taxon>
    </lineage>
</organism>
<gene>
    <name evidence="1" type="ORF">T4A_10226</name>
</gene>
<sequence>MGACPGTGVEGSHDCRLRSTPSLFPRLRSDRVAGHGRRLFVNNMLSARQPASACLLLTEAVRLERSSSPSPLLLAQHGMFSGWSIDVASWTSLTTTCLYASVNLARERTSRSENSLVEWLKLDREPGRQKANWSVSPSST</sequence>